<keyword evidence="1" id="KW-0472">Membrane</keyword>
<proteinExistence type="predicted"/>
<accession>Q49644</accession>
<keyword evidence="1" id="KW-0812">Transmembrane</keyword>
<dbReference type="GO" id="GO:0015093">
    <property type="term" value="F:ferrous iron transmembrane transporter activity"/>
    <property type="evidence" value="ECO:0007669"/>
    <property type="project" value="InterPro"/>
</dbReference>
<dbReference type="GO" id="GO:0016020">
    <property type="term" value="C:membrane"/>
    <property type="evidence" value="ECO:0007669"/>
    <property type="project" value="InterPro"/>
</dbReference>
<dbReference type="AlphaFoldDB" id="Q49644"/>
<dbReference type="Pfam" id="PF07664">
    <property type="entry name" value="FeoB_C"/>
    <property type="match status" value="1"/>
</dbReference>
<dbReference type="PIR" id="S72729">
    <property type="entry name" value="S72729"/>
</dbReference>
<feature type="domain" description="Ferrous iron transport protein B C-terminal" evidence="2">
    <location>
        <begin position="3"/>
        <end position="48"/>
    </location>
</feature>
<reference evidence="3" key="2">
    <citation type="submission" date="1994-03" db="EMBL/GenBank/DDBJ databases">
        <authorList>
            <person name="Robison K."/>
        </authorList>
    </citation>
    <scope>NUCLEOTIDE SEQUENCE</scope>
</reference>
<protein>
    <submittedName>
        <fullName evidence="3">B1177_C2_177</fullName>
    </submittedName>
</protein>
<dbReference type="EMBL" id="U00011">
    <property type="protein sequence ID" value="AAA17093.1"/>
    <property type="molecule type" value="Genomic_DNA"/>
</dbReference>
<evidence type="ECO:0000313" key="3">
    <source>
        <dbReference type="EMBL" id="AAA17093.1"/>
    </source>
</evidence>
<organism evidence="3">
    <name type="scientific">Mycobacterium leprae</name>
    <dbReference type="NCBI Taxonomy" id="1769"/>
    <lineage>
        <taxon>Bacteria</taxon>
        <taxon>Bacillati</taxon>
        <taxon>Actinomycetota</taxon>
        <taxon>Actinomycetes</taxon>
        <taxon>Mycobacteriales</taxon>
        <taxon>Mycobacteriaceae</taxon>
        <taxon>Mycobacterium</taxon>
    </lineage>
</organism>
<evidence type="ECO:0000259" key="2">
    <source>
        <dbReference type="Pfam" id="PF07664"/>
    </source>
</evidence>
<sequence>MFCCISVVALLIAWMFKSTILRSDLLPFTKELPPYRFFYSKAVLVTMWGAEKMFLHKPTILLAMSVMLWAFFNLLPRDAEIS</sequence>
<evidence type="ECO:0000256" key="1">
    <source>
        <dbReference type="SAM" id="Phobius"/>
    </source>
</evidence>
<keyword evidence="1" id="KW-1133">Transmembrane helix</keyword>
<name>Q49644_MYCLR</name>
<reference evidence="3" key="1">
    <citation type="submission" date="1994-01" db="EMBL/GenBank/DDBJ databases">
        <authorList>
            <person name="Smith D.R."/>
        </authorList>
    </citation>
    <scope>NUCLEOTIDE SEQUENCE</scope>
</reference>
<dbReference type="InterPro" id="IPR011640">
    <property type="entry name" value="Fe2_transport_prot_B_C"/>
</dbReference>
<feature type="transmembrane region" description="Helical" evidence="1">
    <location>
        <begin position="54"/>
        <end position="75"/>
    </location>
</feature>